<dbReference type="InterPro" id="IPR023393">
    <property type="entry name" value="START-like_dom_sf"/>
</dbReference>
<dbReference type="EMBL" id="FLQS01000013">
    <property type="protein sequence ID" value="SBS75202.1"/>
    <property type="molecule type" value="Genomic_DNA"/>
</dbReference>
<name>A0A1Y5P937_9MYCO</name>
<gene>
    <name evidence="1" type="ORF">MHPYR_200097</name>
</gene>
<organism evidence="1">
    <name type="scientific">uncultured Mycobacterium sp</name>
    <dbReference type="NCBI Taxonomy" id="171292"/>
    <lineage>
        <taxon>Bacteria</taxon>
        <taxon>Bacillati</taxon>
        <taxon>Actinomycetota</taxon>
        <taxon>Actinomycetes</taxon>
        <taxon>Mycobacteriales</taxon>
        <taxon>Mycobacteriaceae</taxon>
        <taxon>Mycobacterium</taxon>
        <taxon>environmental samples</taxon>
    </lineage>
</organism>
<accession>A0A1Y5P937</accession>
<dbReference type="Pfam" id="PF10604">
    <property type="entry name" value="Polyketide_cyc2"/>
    <property type="match status" value="1"/>
</dbReference>
<dbReference type="SUPFAM" id="SSF55961">
    <property type="entry name" value="Bet v1-like"/>
    <property type="match status" value="1"/>
</dbReference>
<dbReference type="InterPro" id="IPR019587">
    <property type="entry name" value="Polyketide_cyclase/dehydratase"/>
</dbReference>
<evidence type="ECO:0000313" key="1">
    <source>
        <dbReference type="EMBL" id="SBS75202.1"/>
    </source>
</evidence>
<reference evidence="1" key="1">
    <citation type="submission" date="2016-03" db="EMBL/GenBank/DDBJ databases">
        <authorList>
            <person name="Ploux O."/>
        </authorList>
    </citation>
    <scope>NUCLEOTIDE SEQUENCE</scope>
    <source>
        <strain evidence="1">UC10</strain>
    </source>
</reference>
<dbReference type="AlphaFoldDB" id="A0A1Y5P937"/>
<sequence>MAIELACEADVGCAAQRVFDVITDLRGQGSWLSQSSAFKGTEDISAGPVGKGTTYREPGPLGVRDGVITEFEPPTTVTFHQPMTLKLHAGVLDITLRYTLTPLDPNSTHVRRVCSLTLPAHLKVLAPVFVRAFRAESARTLESLKAHADALG</sequence>
<dbReference type="CDD" id="cd07812">
    <property type="entry name" value="SRPBCC"/>
    <property type="match status" value="1"/>
</dbReference>
<dbReference type="Gene3D" id="3.30.530.20">
    <property type="match status" value="1"/>
</dbReference>
<protein>
    <submittedName>
        <fullName evidence="1">Putative Polyketide cyclase/dehydrase</fullName>
    </submittedName>
</protein>
<proteinExistence type="predicted"/>